<dbReference type="PANTHER" id="PTHR13817:SF166">
    <property type="entry name" value="NEURONAL IGCAM-RELATED"/>
    <property type="match status" value="1"/>
</dbReference>
<feature type="domain" description="Fibronectin type-III" evidence="9">
    <location>
        <begin position="610"/>
        <end position="706"/>
    </location>
</feature>
<dbReference type="Ensembl" id="ENSMPUT00000000083.1">
    <property type="protein sequence ID" value="ENSMPUP00000000079.1"/>
    <property type="gene ID" value="ENSMPUG00000000083.1"/>
</dbReference>
<feature type="region of interest" description="Disordered" evidence="7">
    <location>
        <begin position="457"/>
        <end position="592"/>
    </location>
</feature>
<dbReference type="FunFam" id="2.60.40.10:FF:000180">
    <property type="entry name" value="Fibronectin type III domain containing 3A"/>
    <property type="match status" value="1"/>
</dbReference>
<protein>
    <submittedName>
        <fullName evidence="10 12">Fibronectin type III domain containing protein 3C1-like</fullName>
    </submittedName>
</protein>
<feature type="domain" description="Fibronectin type-III" evidence="9">
    <location>
        <begin position="803"/>
        <end position="898"/>
    </location>
</feature>
<feature type="compositionally biased region" description="Low complexity" evidence="7">
    <location>
        <begin position="506"/>
        <end position="528"/>
    </location>
</feature>
<dbReference type="Proteomes" id="UP000000715">
    <property type="component" value="Unplaced"/>
</dbReference>
<feature type="compositionally biased region" description="Basic and acidic residues" evidence="7">
    <location>
        <begin position="1472"/>
        <end position="1481"/>
    </location>
</feature>
<dbReference type="InterPro" id="IPR036116">
    <property type="entry name" value="FN3_sf"/>
</dbReference>
<feature type="domain" description="Fibronectin type-III" evidence="9">
    <location>
        <begin position="1358"/>
        <end position="1455"/>
    </location>
</feature>
<dbReference type="EMBL" id="AEYP01090087">
    <property type="status" value="NOT_ANNOTATED_CDS"/>
    <property type="molecule type" value="Genomic_DNA"/>
</dbReference>
<dbReference type="PANTHER" id="PTHR13817">
    <property type="entry name" value="TITIN"/>
    <property type="match status" value="1"/>
</dbReference>
<dbReference type="EMBL" id="AEYP01090088">
    <property type="status" value="NOT_ANNOTATED_CDS"/>
    <property type="molecule type" value="Genomic_DNA"/>
</dbReference>
<feature type="compositionally biased region" description="Basic and acidic residues" evidence="7">
    <location>
        <begin position="1010"/>
        <end position="1025"/>
    </location>
</feature>
<dbReference type="InterPro" id="IPR050964">
    <property type="entry name" value="Striated_Muscle_Regulatory"/>
</dbReference>
<dbReference type="OrthoDB" id="443915at2759"/>
<gene>
    <name evidence="12" type="primary">LOC101676297</name>
</gene>
<keyword evidence="11" id="KW-1185">Reference proteome</keyword>
<evidence type="ECO:0000259" key="9">
    <source>
        <dbReference type="PROSITE" id="PS50853"/>
    </source>
</evidence>
<evidence type="ECO:0000313" key="12">
    <source>
        <dbReference type="RefSeq" id="XP_012903622.1"/>
    </source>
</evidence>
<dbReference type="Pfam" id="PF00041">
    <property type="entry name" value="fn3"/>
    <property type="match status" value="4"/>
</dbReference>
<evidence type="ECO:0000313" key="11">
    <source>
        <dbReference type="Proteomes" id="UP000000715"/>
    </source>
</evidence>
<dbReference type="PRINTS" id="PR01217">
    <property type="entry name" value="PRICHEXTENSN"/>
</dbReference>
<feature type="compositionally biased region" description="Polar residues" evidence="7">
    <location>
        <begin position="533"/>
        <end position="558"/>
    </location>
</feature>
<dbReference type="PROSITE" id="PS50853">
    <property type="entry name" value="FN3"/>
    <property type="match status" value="8"/>
</dbReference>
<dbReference type="SUPFAM" id="SSF49265">
    <property type="entry name" value="Fibronectin type III"/>
    <property type="match status" value="5"/>
</dbReference>
<accession>M3XLX9</accession>
<keyword evidence="3" id="KW-0677">Repeat</keyword>
<dbReference type="OMA" id="YSHGRAN"/>
<feature type="compositionally biased region" description="Pro residues" evidence="7">
    <location>
        <begin position="186"/>
        <end position="281"/>
    </location>
</feature>
<feature type="region of interest" description="Disordered" evidence="7">
    <location>
        <begin position="998"/>
        <end position="1028"/>
    </location>
</feature>
<evidence type="ECO:0000256" key="1">
    <source>
        <dbReference type="ARBA" id="ARBA00004167"/>
    </source>
</evidence>
<dbReference type="EMBL" id="AEYP01090089">
    <property type="status" value="NOT_ANNOTATED_CDS"/>
    <property type="molecule type" value="Genomic_DNA"/>
</dbReference>
<dbReference type="PRINTS" id="PR00014">
    <property type="entry name" value="FNTYPEIII"/>
</dbReference>
<evidence type="ECO:0000256" key="6">
    <source>
        <dbReference type="ARBA" id="ARBA00038207"/>
    </source>
</evidence>
<feature type="region of interest" description="Disordered" evidence="7">
    <location>
        <begin position="155"/>
        <end position="283"/>
    </location>
</feature>
<keyword evidence="2 8" id="KW-0812">Transmembrane</keyword>
<feature type="domain" description="Fibronectin type-III" evidence="9">
    <location>
        <begin position="899"/>
        <end position="996"/>
    </location>
</feature>
<feature type="domain" description="Fibronectin type-III" evidence="9">
    <location>
        <begin position="1260"/>
        <end position="1357"/>
    </location>
</feature>
<sequence>MDEHGVAPTLTEIPPMASVINGEPMHQMGNYHLDNTAGTQYTTNYSQTVTHPKRYTRWPSCPQYWIQQIILVQVNPGETLTIKSDDGNIQNIQGPADVPLMSPSGTLPPIYLPPGYMSQVVEENGIRKIIIVPQTIDYRTTMPAPIPQVSHFIGPSSPMYPQGPQLMYPPVQGEFPQPYIQEPLPQQLPPPLPPPPQLPPQPLPPPQLPPPPMPPQPLPPPPMLPPQLPPAPMLPPQLPPAPMLPPQLPPPPMPPPPMPPQPLPPPPPMLPPQMPPPPMLPPATFIYQEQHEIYSHGRANYNQSDERAVNMGEHMKKKMREGQLGGHKTSYIVNTSLPMNKTNDFSSMPPTPNTYTVDYAPSTYTVDNTLSTYTVENAQHTHTVDSASGTYTVDNTTNTYTVGNVPCTYTVENTSSTNTVENTLSTYTVANAPCTYTVTSAQNIYIADNTPSTYTVDNSPSTHIANNTPSNSSTDHIPSTSTTDNALPSTTDRVSGPSSTNYVPNTSISDSTPRPSPIDSTPSSSISDHAPNTPISESVPSTSTIDGALNAASNSRTASVHFETSHGKKWSTTESGDIKQKPGGKQSKIASPNAAEKECITEHGKSCCFTIEKPVVSDIQTRSATISWKLHCSEKCDHTKSPVTFELAISNSGKNGKYKNVYVGDGVIFTLLDLQPSMAYFIRITTIRSSAHRIMSEVVSFTTPGCEPDPPLAPRLINRSKSSLNLQWKGSNDNGSKINSFLLEWDEGKSEGFKSCYMGTMKQHKILKLNASTKYSFRLAAKNNFGLSDFSEIAVFHTSGTMPPTPPPPKLKEAGICNLSLEWCAPPNPNPNDSLTYVLEMEEAGSGLGFKPKYNGEDLSCTIRNLQRSTTYKFRIFVYNLEGRSNPSGEVKYTTYPDKPGSPKTPYIKGKIYANRVKIGWEPPKDNGGTYISSYSLEVSENSDENSWNIIYNGTTKEFLYNHLQPGTTYKLRVFCTSPIGQSQPSDILTIQTPALSPASCHPPPLNGEAKTKETNIKCDNHPNENSEAPAYAKKAEDNQDDKQGNPSSKVRCILGSHPLKCETAPVPSPPSQCGIPVLTCKGPTCVVISWVVPVCNGAEITEYRLEWGQSEESMHLIYTGPCLSYEVRSLIPATTYFCRVQAGNVVGVGPFGETGIVTTPATVPAVVPTLHEVENKVPAKLASSCIAIQWEEPDCHGSPITGYNIEYGDRKILSVERVTECILKNLQPDTTYKIRIQAINHYGLSPFSQSIRTKTKPLPLDPPHLDCVVYRHQSLKLKWGNSSSKGLHSNLISYNLLIGDRSGRFSIIYHGPCQTHKVHRLSEYTEYKFKIQACNEAGEGPLSGIYTFTTTRTPPPTLKAPKLQHVNSNICEIKWESLEPIKGDPIVYNLQLISQKGTDLIYKGPNTSFSFSNFVTNAHYRFKVCAGRQYQNSAGTQELWGPYSPSVLFSTHKQHPRPGKGGGGKAGSSTGEEKDDKPRTEMSDDTFVLILVIGFALVAILCAVIIQHFLIN</sequence>
<dbReference type="STRING" id="9669.ENSMPUP00000000079"/>
<dbReference type="RefSeq" id="XP_012903622.1">
    <property type="nucleotide sequence ID" value="XM_013048168.2"/>
</dbReference>
<evidence type="ECO:0000256" key="2">
    <source>
        <dbReference type="ARBA" id="ARBA00022692"/>
    </source>
</evidence>
<dbReference type="FunFam" id="2.60.40.10:FF:000373">
    <property type="entry name" value="fibronectin type-III domain-containing protein 3A isoform X1"/>
    <property type="match status" value="1"/>
</dbReference>
<reference evidence="12" key="2">
    <citation type="submission" date="2025-04" db="UniProtKB">
        <authorList>
            <consortium name="RefSeq"/>
        </authorList>
    </citation>
    <scope>IDENTIFICATION</scope>
    <source>
        <tissue evidence="12">Brain</tissue>
    </source>
</reference>
<dbReference type="GO" id="GO:0016020">
    <property type="term" value="C:membrane"/>
    <property type="evidence" value="ECO:0007669"/>
    <property type="project" value="UniProtKB-SubCell"/>
</dbReference>
<proteinExistence type="inferred from homology"/>
<dbReference type="KEGG" id="mpuf:101676297"/>
<comment type="similarity">
    <text evidence="6">Belongs to the FNDC3 family.</text>
</comment>
<name>M3XLX9_MUSPF</name>
<dbReference type="eggNOG" id="ENOG502SGM2">
    <property type="taxonomic scope" value="Eukaryota"/>
</dbReference>
<evidence type="ECO:0000313" key="10">
    <source>
        <dbReference type="Ensembl" id="ENSMPUP00000000079.1"/>
    </source>
</evidence>
<keyword evidence="4 8" id="KW-1133">Transmembrane helix</keyword>
<feature type="domain" description="Fibronectin type-III" evidence="9">
    <location>
        <begin position="1173"/>
        <end position="1259"/>
    </location>
</feature>
<evidence type="ECO:0000256" key="4">
    <source>
        <dbReference type="ARBA" id="ARBA00022989"/>
    </source>
</evidence>
<feature type="compositionally biased region" description="Polar residues" evidence="7">
    <location>
        <begin position="457"/>
        <end position="505"/>
    </location>
</feature>
<evidence type="ECO:0000256" key="3">
    <source>
        <dbReference type="ARBA" id="ARBA00022737"/>
    </source>
</evidence>
<dbReference type="CDD" id="cd00063">
    <property type="entry name" value="FN3"/>
    <property type="match status" value="7"/>
</dbReference>
<dbReference type="EMBL" id="AEYP01090086">
    <property type="status" value="NOT_ANNOTATED_CDS"/>
    <property type="molecule type" value="Genomic_DNA"/>
</dbReference>
<evidence type="ECO:0000256" key="7">
    <source>
        <dbReference type="SAM" id="MobiDB-lite"/>
    </source>
</evidence>
<organism evidence="10">
    <name type="scientific">Mustela putorius furo</name>
    <name type="common">European domestic ferret</name>
    <name type="synonym">Mustela furo</name>
    <dbReference type="NCBI Taxonomy" id="9669"/>
    <lineage>
        <taxon>Eukaryota</taxon>
        <taxon>Metazoa</taxon>
        <taxon>Chordata</taxon>
        <taxon>Craniata</taxon>
        <taxon>Vertebrata</taxon>
        <taxon>Euteleostomi</taxon>
        <taxon>Mammalia</taxon>
        <taxon>Eutheria</taxon>
        <taxon>Laurasiatheria</taxon>
        <taxon>Carnivora</taxon>
        <taxon>Caniformia</taxon>
        <taxon>Musteloidea</taxon>
        <taxon>Mustelidae</taxon>
        <taxon>Mustelinae</taxon>
        <taxon>Mustela</taxon>
    </lineage>
</organism>
<dbReference type="Gene3D" id="2.60.40.10">
    <property type="entry name" value="Immunoglobulins"/>
    <property type="match status" value="8"/>
</dbReference>
<reference evidence="10" key="1">
    <citation type="submission" date="2024-06" db="UniProtKB">
        <authorList>
            <consortium name="Ensembl"/>
        </authorList>
    </citation>
    <scope>IDENTIFICATION</scope>
</reference>
<comment type="subcellular location">
    <subcellularLocation>
        <location evidence="1">Membrane</location>
        <topology evidence="1">Single-pass membrane protein</topology>
    </subcellularLocation>
</comment>
<keyword evidence="5 8" id="KW-0472">Membrane</keyword>
<dbReference type="GeneTree" id="ENSGT00940000163592"/>
<feature type="transmembrane region" description="Helical" evidence="8">
    <location>
        <begin position="1488"/>
        <end position="1512"/>
    </location>
</feature>
<feature type="domain" description="Fibronectin type-III" evidence="9">
    <location>
        <begin position="1067"/>
        <end position="1163"/>
    </location>
</feature>
<feature type="region of interest" description="Disordered" evidence="7">
    <location>
        <begin position="1452"/>
        <end position="1481"/>
    </location>
</feature>
<dbReference type="SMART" id="SM00060">
    <property type="entry name" value="FN3"/>
    <property type="match status" value="7"/>
</dbReference>
<dbReference type="HOGENOM" id="CLU_004152_0_0_1"/>
<evidence type="ECO:0000256" key="8">
    <source>
        <dbReference type="SAM" id="Phobius"/>
    </source>
</evidence>
<feature type="domain" description="Fibronectin type-III" evidence="9">
    <location>
        <begin position="710"/>
        <end position="801"/>
    </location>
</feature>
<dbReference type="InterPro" id="IPR003961">
    <property type="entry name" value="FN3_dom"/>
</dbReference>
<dbReference type="InterPro" id="IPR013783">
    <property type="entry name" value="Ig-like_fold"/>
</dbReference>
<dbReference type="GeneID" id="101676297"/>
<dbReference type="EMBL" id="AEYP01090090">
    <property type="status" value="NOT_ANNOTATED_CDS"/>
    <property type="molecule type" value="Genomic_DNA"/>
</dbReference>
<evidence type="ECO:0000256" key="5">
    <source>
        <dbReference type="ARBA" id="ARBA00023136"/>
    </source>
</evidence>